<evidence type="ECO:0000256" key="8">
    <source>
        <dbReference type="PROSITE-ProRule" id="PRU00071"/>
    </source>
</evidence>
<keyword evidence="4 9" id="KW-0805">Transcription regulation</keyword>
<keyword evidence="2 8" id="KW-0863">Zinc-finger</keyword>
<dbReference type="PROSITE" id="PS50884">
    <property type="entry name" value="ZF_DOF_2"/>
    <property type="match status" value="1"/>
</dbReference>
<evidence type="ECO:0000256" key="1">
    <source>
        <dbReference type="ARBA" id="ARBA00022723"/>
    </source>
</evidence>
<evidence type="ECO:0000256" key="3">
    <source>
        <dbReference type="ARBA" id="ARBA00022833"/>
    </source>
</evidence>
<dbReference type="InterPro" id="IPR045174">
    <property type="entry name" value="Dof"/>
</dbReference>
<dbReference type="Pfam" id="PF02701">
    <property type="entry name" value="Zn_ribbon_Dof"/>
    <property type="match status" value="1"/>
</dbReference>
<dbReference type="InterPro" id="IPR003851">
    <property type="entry name" value="Znf_Dof"/>
</dbReference>
<dbReference type="PANTHER" id="PTHR31992:SF316">
    <property type="entry name" value="DOF ZINC FINGER PROTEIN DOF1.2"/>
    <property type="match status" value="1"/>
</dbReference>
<name>A0A9N7N010_STRHE</name>
<organism evidence="12 13">
    <name type="scientific">Striga hermonthica</name>
    <name type="common">Purple witchweed</name>
    <name type="synonym">Buchnera hermonthica</name>
    <dbReference type="NCBI Taxonomy" id="68872"/>
    <lineage>
        <taxon>Eukaryota</taxon>
        <taxon>Viridiplantae</taxon>
        <taxon>Streptophyta</taxon>
        <taxon>Embryophyta</taxon>
        <taxon>Tracheophyta</taxon>
        <taxon>Spermatophyta</taxon>
        <taxon>Magnoliopsida</taxon>
        <taxon>eudicotyledons</taxon>
        <taxon>Gunneridae</taxon>
        <taxon>Pentapetalae</taxon>
        <taxon>asterids</taxon>
        <taxon>lamiids</taxon>
        <taxon>Lamiales</taxon>
        <taxon>Orobanchaceae</taxon>
        <taxon>Buchnereae</taxon>
        <taxon>Striga</taxon>
    </lineage>
</organism>
<dbReference type="GO" id="GO:0003700">
    <property type="term" value="F:DNA-binding transcription factor activity"/>
    <property type="evidence" value="ECO:0007669"/>
    <property type="project" value="UniProtKB-UniRule"/>
</dbReference>
<evidence type="ECO:0000313" key="12">
    <source>
        <dbReference type="EMBL" id="CAA0818797.1"/>
    </source>
</evidence>
<keyword evidence="5 8" id="KW-0238">DNA-binding</keyword>
<evidence type="ECO:0000256" key="9">
    <source>
        <dbReference type="RuleBase" id="RU369094"/>
    </source>
</evidence>
<evidence type="ECO:0000256" key="6">
    <source>
        <dbReference type="ARBA" id="ARBA00023163"/>
    </source>
</evidence>
<keyword evidence="6 9" id="KW-0804">Transcription</keyword>
<keyword evidence="13" id="KW-1185">Reference proteome</keyword>
<gene>
    <name evidence="12" type="ORF">SHERM_17688</name>
</gene>
<dbReference type="GO" id="GO:0008270">
    <property type="term" value="F:zinc ion binding"/>
    <property type="evidence" value="ECO:0007669"/>
    <property type="project" value="UniProtKB-KW"/>
</dbReference>
<feature type="domain" description="Dof-type" evidence="11">
    <location>
        <begin position="14"/>
        <end position="68"/>
    </location>
</feature>
<proteinExistence type="predicted"/>
<reference evidence="12" key="1">
    <citation type="submission" date="2019-12" db="EMBL/GenBank/DDBJ databases">
        <authorList>
            <person name="Scholes J."/>
        </authorList>
    </citation>
    <scope>NUCLEOTIDE SEQUENCE</scope>
</reference>
<keyword evidence="3 9" id="KW-0862">Zinc</keyword>
<evidence type="ECO:0000313" key="13">
    <source>
        <dbReference type="Proteomes" id="UP001153555"/>
    </source>
</evidence>
<comment type="function">
    <text evidence="9">Transcription factor that binds specifically to a 5'-AA[AG]G-3' consensus core sequence.</text>
</comment>
<evidence type="ECO:0000259" key="11">
    <source>
        <dbReference type="PROSITE" id="PS50884"/>
    </source>
</evidence>
<dbReference type="PANTHER" id="PTHR31992">
    <property type="entry name" value="DOF ZINC FINGER PROTEIN DOF1.4-RELATED"/>
    <property type="match status" value="1"/>
</dbReference>
<evidence type="ECO:0000256" key="5">
    <source>
        <dbReference type="ARBA" id="ARBA00023125"/>
    </source>
</evidence>
<sequence length="270" mass="28656">MDRQWKPAPAELSPACPRCGSANTKFCYYNNYNLNQPRFFCKACRRYWTKGGSLRNVPIGGGCRRKTCHRRSSSNGPTSSRNLPSNQKNTNNGNESEPVSNGPNATIDLAAVFANFVNPGPRAGRDSDHGPPPNLSDGVGIGGPQAGLLGPYSCFGPCLPHENGIFGCLGGVIDQRHTCFEMGGTVEENASVLAPLPGHEEGFVSSRDEMLWGPPGSDGVLRGDHQIMPPPRADNGDFVAGAVGNNPAVLDGNVSPLLSPLINLDALFRS</sequence>
<keyword evidence="1 9" id="KW-0479">Metal-binding</keyword>
<dbReference type="Proteomes" id="UP001153555">
    <property type="component" value="Unassembled WGS sequence"/>
</dbReference>
<comment type="caution">
    <text evidence="12">The sequence shown here is derived from an EMBL/GenBank/DDBJ whole genome shotgun (WGS) entry which is preliminary data.</text>
</comment>
<comment type="subcellular location">
    <subcellularLocation>
        <location evidence="8 9">Nucleus</location>
    </subcellularLocation>
</comment>
<evidence type="ECO:0000256" key="10">
    <source>
        <dbReference type="SAM" id="MobiDB-lite"/>
    </source>
</evidence>
<feature type="compositionally biased region" description="Polar residues" evidence="10">
    <location>
        <begin position="73"/>
        <end position="104"/>
    </location>
</feature>
<dbReference type="OrthoDB" id="1927254at2759"/>
<accession>A0A9N7N010</accession>
<dbReference type="AlphaFoldDB" id="A0A9N7N010"/>
<dbReference type="GO" id="GO:0003677">
    <property type="term" value="F:DNA binding"/>
    <property type="evidence" value="ECO:0007669"/>
    <property type="project" value="UniProtKB-UniRule"/>
</dbReference>
<keyword evidence="7 8" id="KW-0539">Nucleus</keyword>
<evidence type="ECO:0000256" key="4">
    <source>
        <dbReference type="ARBA" id="ARBA00023015"/>
    </source>
</evidence>
<dbReference type="GO" id="GO:0005634">
    <property type="term" value="C:nucleus"/>
    <property type="evidence" value="ECO:0007669"/>
    <property type="project" value="UniProtKB-SubCell"/>
</dbReference>
<dbReference type="EMBL" id="CACSLK010017620">
    <property type="protein sequence ID" value="CAA0818797.1"/>
    <property type="molecule type" value="Genomic_DNA"/>
</dbReference>
<protein>
    <recommendedName>
        <fullName evidence="9">Dof zinc finger protein</fullName>
    </recommendedName>
</protein>
<feature type="region of interest" description="Disordered" evidence="10">
    <location>
        <begin position="118"/>
        <end position="142"/>
    </location>
</feature>
<evidence type="ECO:0000256" key="7">
    <source>
        <dbReference type="ARBA" id="ARBA00023242"/>
    </source>
</evidence>
<evidence type="ECO:0000256" key="2">
    <source>
        <dbReference type="ARBA" id="ARBA00022771"/>
    </source>
</evidence>
<feature type="region of interest" description="Disordered" evidence="10">
    <location>
        <begin position="65"/>
        <end position="104"/>
    </location>
</feature>
<dbReference type="PROSITE" id="PS01361">
    <property type="entry name" value="ZF_DOF_1"/>
    <property type="match status" value="1"/>
</dbReference>